<evidence type="ECO:0000313" key="20">
    <source>
        <dbReference type="EMBL" id="MFC3114163.1"/>
    </source>
</evidence>
<comment type="pathway">
    <text evidence="3 19">Cofactor biosynthesis; adenosylcobalamin biosynthesis; adenosylcobalamin from cob(II)yrinate a,c-diamide: step 7/7.</text>
</comment>
<evidence type="ECO:0000313" key="21">
    <source>
        <dbReference type="Proteomes" id="UP001595555"/>
    </source>
</evidence>
<organism evidence="20 21">
    <name type="scientific">Cellvibrio fontiphilus</name>
    <dbReference type="NCBI Taxonomy" id="1815559"/>
    <lineage>
        <taxon>Bacteria</taxon>
        <taxon>Pseudomonadati</taxon>
        <taxon>Pseudomonadota</taxon>
        <taxon>Gammaproteobacteria</taxon>
        <taxon>Cellvibrionales</taxon>
        <taxon>Cellvibrionaceae</taxon>
        <taxon>Cellvibrio</taxon>
    </lineage>
</organism>
<dbReference type="Pfam" id="PF02654">
    <property type="entry name" value="CobS"/>
    <property type="match status" value="1"/>
</dbReference>
<dbReference type="RefSeq" id="WP_378115252.1">
    <property type="nucleotide sequence ID" value="NZ_JBHRTF010000001.1"/>
</dbReference>
<keyword evidence="11 19" id="KW-0460">Magnesium</keyword>
<evidence type="ECO:0000256" key="14">
    <source>
        <dbReference type="ARBA" id="ARBA00025228"/>
    </source>
</evidence>
<dbReference type="PANTHER" id="PTHR34148">
    <property type="entry name" value="ADENOSYLCOBINAMIDE-GDP RIBAZOLETRANSFERASE"/>
    <property type="match status" value="1"/>
</dbReference>
<dbReference type="InterPro" id="IPR003805">
    <property type="entry name" value="CobS"/>
</dbReference>
<keyword evidence="8 19" id="KW-0169">Cobalamin biosynthesis</keyword>
<comment type="catalytic activity">
    <reaction evidence="18 19">
        <text>alpha-ribazole 5'-phosphate + adenosylcob(III)inamide-GDP = adenosylcob(III)alamin 5'-phosphate + GMP + H(+)</text>
        <dbReference type="Rhea" id="RHEA:23560"/>
        <dbReference type="ChEBI" id="CHEBI:15378"/>
        <dbReference type="ChEBI" id="CHEBI:57918"/>
        <dbReference type="ChEBI" id="CHEBI:58115"/>
        <dbReference type="ChEBI" id="CHEBI:60487"/>
        <dbReference type="ChEBI" id="CHEBI:60493"/>
        <dbReference type="EC" id="2.7.8.26"/>
    </reaction>
</comment>
<dbReference type="Proteomes" id="UP001595555">
    <property type="component" value="Unassembled WGS sequence"/>
</dbReference>
<comment type="subcellular location">
    <subcellularLocation>
        <location evidence="2 19">Cell membrane</location>
        <topology evidence="2 19">Multi-pass membrane protein</topology>
    </subcellularLocation>
</comment>
<evidence type="ECO:0000256" key="13">
    <source>
        <dbReference type="ARBA" id="ARBA00023136"/>
    </source>
</evidence>
<keyword evidence="12 19" id="KW-1133">Transmembrane helix</keyword>
<feature type="transmembrane region" description="Helical" evidence="19">
    <location>
        <begin position="134"/>
        <end position="160"/>
    </location>
</feature>
<evidence type="ECO:0000256" key="9">
    <source>
        <dbReference type="ARBA" id="ARBA00022679"/>
    </source>
</evidence>
<dbReference type="GO" id="GO:0051073">
    <property type="term" value="F:adenosylcobinamide-GDP ribazoletransferase activity"/>
    <property type="evidence" value="ECO:0007669"/>
    <property type="project" value="UniProtKB-EC"/>
</dbReference>
<keyword evidence="10 19" id="KW-0812">Transmembrane</keyword>
<evidence type="ECO:0000256" key="12">
    <source>
        <dbReference type="ARBA" id="ARBA00022989"/>
    </source>
</evidence>
<accession>A0ABV7FBR8</accession>
<comment type="catalytic activity">
    <reaction evidence="17 19">
        <text>alpha-ribazole + adenosylcob(III)inamide-GDP = adenosylcob(III)alamin + GMP + H(+)</text>
        <dbReference type="Rhea" id="RHEA:16049"/>
        <dbReference type="ChEBI" id="CHEBI:10329"/>
        <dbReference type="ChEBI" id="CHEBI:15378"/>
        <dbReference type="ChEBI" id="CHEBI:18408"/>
        <dbReference type="ChEBI" id="CHEBI:58115"/>
        <dbReference type="ChEBI" id="CHEBI:60487"/>
        <dbReference type="EC" id="2.7.8.26"/>
    </reaction>
</comment>
<gene>
    <name evidence="19" type="primary">cobS</name>
    <name evidence="20" type="ORF">ACFODX_01250</name>
</gene>
<name>A0ABV7FBR8_9GAMM</name>
<evidence type="ECO:0000256" key="3">
    <source>
        <dbReference type="ARBA" id="ARBA00004663"/>
    </source>
</evidence>
<dbReference type="HAMAP" id="MF_00719">
    <property type="entry name" value="CobS"/>
    <property type="match status" value="1"/>
</dbReference>
<protein>
    <recommendedName>
        <fullName evidence="6 19">Adenosylcobinamide-GDP ribazoletransferase</fullName>
        <ecNumber evidence="5 19">2.7.8.26</ecNumber>
    </recommendedName>
    <alternativeName>
        <fullName evidence="16 19">Cobalamin synthase</fullName>
    </alternativeName>
    <alternativeName>
        <fullName evidence="15 19">Cobalamin-5'-phosphate synthase</fullName>
    </alternativeName>
</protein>
<feature type="transmembrane region" description="Helical" evidence="19">
    <location>
        <begin position="110"/>
        <end position="128"/>
    </location>
</feature>
<feature type="transmembrane region" description="Helical" evidence="19">
    <location>
        <begin position="180"/>
        <end position="209"/>
    </location>
</feature>
<feature type="transmembrane region" description="Helical" evidence="19">
    <location>
        <begin position="40"/>
        <end position="60"/>
    </location>
</feature>
<keyword evidence="13 19" id="KW-0472">Membrane</keyword>
<evidence type="ECO:0000256" key="19">
    <source>
        <dbReference type="HAMAP-Rule" id="MF_00719"/>
    </source>
</evidence>
<evidence type="ECO:0000256" key="7">
    <source>
        <dbReference type="ARBA" id="ARBA00022475"/>
    </source>
</evidence>
<reference evidence="21" key="1">
    <citation type="journal article" date="2019" name="Int. J. Syst. Evol. Microbiol.">
        <title>The Global Catalogue of Microorganisms (GCM) 10K type strain sequencing project: providing services to taxonomists for standard genome sequencing and annotation.</title>
        <authorList>
            <consortium name="The Broad Institute Genomics Platform"/>
            <consortium name="The Broad Institute Genome Sequencing Center for Infectious Disease"/>
            <person name="Wu L."/>
            <person name="Ma J."/>
        </authorList>
    </citation>
    <scope>NUCLEOTIDE SEQUENCE [LARGE SCALE GENOMIC DNA]</scope>
    <source>
        <strain evidence="21">KCTC 52237</strain>
    </source>
</reference>
<keyword evidence="7 19" id="KW-1003">Cell membrane</keyword>
<dbReference type="NCBIfam" id="NF001277">
    <property type="entry name" value="PRK00235.1-3"/>
    <property type="match status" value="1"/>
</dbReference>
<keyword evidence="21" id="KW-1185">Reference proteome</keyword>
<evidence type="ECO:0000256" key="15">
    <source>
        <dbReference type="ARBA" id="ARBA00032605"/>
    </source>
</evidence>
<evidence type="ECO:0000256" key="4">
    <source>
        <dbReference type="ARBA" id="ARBA00010561"/>
    </source>
</evidence>
<evidence type="ECO:0000256" key="16">
    <source>
        <dbReference type="ARBA" id="ARBA00032853"/>
    </source>
</evidence>
<comment type="similarity">
    <text evidence="4 19">Belongs to the CobS family.</text>
</comment>
<dbReference type="NCBIfam" id="TIGR00317">
    <property type="entry name" value="cobS"/>
    <property type="match status" value="1"/>
</dbReference>
<comment type="caution">
    <text evidence="20">The sequence shown here is derived from an EMBL/GenBank/DDBJ whole genome shotgun (WGS) entry which is preliminary data.</text>
</comment>
<comment type="function">
    <text evidence="14 19">Joins adenosylcobinamide-GDP and alpha-ribazole to generate adenosylcobalamin (Ado-cobalamin). Also synthesizes adenosylcobalamin 5'-phosphate from adenosylcobinamide-GDP and alpha-ribazole 5'-phosphate.</text>
</comment>
<evidence type="ECO:0000256" key="11">
    <source>
        <dbReference type="ARBA" id="ARBA00022842"/>
    </source>
</evidence>
<evidence type="ECO:0000256" key="18">
    <source>
        <dbReference type="ARBA" id="ARBA00049504"/>
    </source>
</evidence>
<evidence type="ECO:0000256" key="6">
    <source>
        <dbReference type="ARBA" id="ARBA00015850"/>
    </source>
</evidence>
<dbReference type="EMBL" id="JBHRTF010000001">
    <property type="protein sequence ID" value="MFC3114163.1"/>
    <property type="molecule type" value="Genomic_DNA"/>
</dbReference>
<evidence type="ECO:0000256" key="1">
    <source>
        <dbReference type="ARBA" id="ARBA00001946"/>
    </source>
</evidence>
<evidence type="ECO:0000256" key="2">
    <source>
        <dbReference type="ARBA" id="ARBA00004651"/>
    </source>
</evidence>
<dbReference type="EC" id="2.7.8.26" evidence="5 19"/>
<keyword evidence="9 19" id="KW-0808">Transferase</keyword>
<evidence type="ECO:0000256" key="17">
    <source>
        <dbReference type="ARBA" id="ARBA00048623"/>
    </source>
</evidence>
<evidence type="ECO:0000256" key="5">
    <source>
        <dbReference type="ARBA" id="ARBA00013200"/>
    </source>
</evidence>
<evidence type="ECO:0000256" key="10">
    <source>
        <dbReference type="ARBA" id="ARBA00022692"/>
    </source>
</evidence>
<sequence length="260" mass="28423">MKQQLNLFFLALGFFSRIPMPAWVEYSPELLNRSSRYYTLVGWLLGALVALVFLAASYFFSTNTSIWLAMVFSLLLTGAFHEDGLADTADGFGGAFAREKKLQIMKDSRIGSYGAAALIMALLGKYVLLADSSAIALSLLVAYPLSRTLAASLIFTMPYVADEDSSKSKPLANNQSKMDFFILILTALPVFLLLHWQAAIMLAAALVLLRQLLQAYFLKQIGGYTGDCLGAAQQIAELSIYAALLLIATAMPNYLQGFLL</sequence>
<comment type="cofactor">
    <cofactor evidence="1 19">
        <name>Mg(2+)</name>
        <dbReference type="ChEBI" id="CHEBI:18420"/>
    </cofactor>
</comment>
<proteinExistence type="inferred from homology"/>
<evidence type="ECO:0000256" key="8">
    <source>
        <dbReference type="ARBA" id="ARBA00022573"/>
    </source>
</evidence>
<dbReference type="PANTHER" id="PTHR34148:SF1">
    <property type="entry name" value="ADENOSYLCOBINAMIDE-GDP RIBAZOLETRANSFERASE"/>
    <property type="match status" value="1"/>
</dbReference>